<dbReference type="EMBL" id="BPRB01000374">
    <property type="protein sequence ID" value="GJE62682.1"/>
    <property type="molecule type" value="Genomic_DNA"/>
</dbReference>
<feature type="signal peptide" evidence="1">
    <location>
        <begin position="1"/>
        <end position="20"/>
    </location>
</feature>
<dbReference type="RefSeq" id="WP_238185319.1">
    <property type="nucleotide sequence ID" value="NZ_BPRB01000374.1"/>
</dbReference>
<evidence type="ECO:0000313" key="2">
    <source>
        <dbReference type="EMBL" id="GJE62682.1"/>
    </source>
</evidence>
<proteinExistence type="predicted"/>
<dbReference type="Proteomes" id="UP001055057">
    <property type="component" value="Unassembled WGS sequence"/>
</dbReference>
<organism evidence="2 3">
    <name type="scientific">Methylobacterium trifolii</name>
    <dbReference type="NCBI Taxonomy" id="1003092"/>
    <lineage>
        <taxon>Bacteria</taxon>
        <taxon>Pseudomonadati</taxon>
        <taxon>Pseudomonadota</taxon>
        <taxon>Alphaproteobacteria</taxon>
        <taxon>Hyphomicrobiales</taxon>
        <taxon>Methylobacteriaceae</taxon>
        <taxon>Methylobacterium</taxon>
    </lineage>
</organism>
<evidence type="ECO:0000256" key="1">
    <source>
        <dbReference type="SAM" id="SignalP"/>
    </source>
</evidence>
<keyword evidence="3" id="KW-1185">Reference proteome</keyword>
<name>A0ABQ4U732_9HYPH</name>
<keyword evidence="1" id="KW-0732">Signal</keyword>
<comment type="caution">
    <text evidence="2">The sequence shown here is derived from an EMBL/GenBank/DDBJ whole genome shotgun (WGS) entry which is preliminary data.</text>
</comment>
<feature type="chain" id="PRO_5045041298" evidence="1">
    <location>
        <begin position="21"/>
        <end position="440"/>
    </location>
</feature>
<accession>A0ABQ4U732</accession>
<reference evidence="2" key="2">
    <citation type="submission" date="2021-08" db="EMBL/GenBank/DDBJ databases">
        <authorList>
            <person name="Tani A."/>
            <person name="Ola A."/>
            <person name="Ogura Y."/>
            <person name="Katsura K."/>
            <person name="Hayashi T."/>
        </authorList>
    </citation>
    <scope>NUCLEOTIDE SEQUENCE</scope>
    <source>
        <strain evidence="2">DSM 23632</strain>
    </source>
</reference>
<evidence type="ECO:0000313" key="3">
    <source>
        <dbReference type="Proteomes" id="UP001055057"/>
    </source>
</evidence>
<protein>
    <submittedName>
        <fullName evidence="2">Uncharacterized protein</fullName>
    </submittedName>
</protein>
<reference evidence="2" key="1">
    <citation type="journal article" date="2021" name="Front. Microbiol.">
        <title>Comprehensive Comparative Genomics and Phenotyping of Methylobacterium Species.</title>
        <authorList>
            <person name="Alessa O."/>
            <person name="Ogura Y."/>
            <person name="Fujitani Y."/>
            <person name="Takami H."/>
            <person name="Hayashi T."/>
            <person name="Sahin N."/>
            <person name="Tani A."/>
        </authorList>
    </citation>
    <scope>NUCLEOTIDE SEQUENCE</scope>
    <source>
        <strain evidence="2">DSM 23632</strain>
    </source>
</reference>
<sequence>MKPFAAALVLLLATAFQAHARECSTIDDPFKRLQCFDEGSRQAPAAKSVKPAGARRRDFGAYRVDVYRGPSRQPDFQGRDRASAGYRTRIRQGMQGPPNFGGRLRVIEIGCGTRCVFHPVVDLPTGRVANFPINSDDHPDLDLDYRPDSRLVIAKWQTEKGCGTEAFVWNGLAFEGMGERDAEPGTTCGPDSDKRPYEGFWALDAKDCKEPSDGNFRIEGTAYKGWESQCTIDRATKEGEGWELAMSCGGEGETWKETTTYVPEADGRLFVLDKGRKVRSYLRCEGSAEAVLPTEVGMEAPPPGTLTEWTYDASRKLVWSCDNLDEGKGKACLAFACDYKSPTMTFFARTPPDAVAALLAPGSAVAMPPTGTQEEKTFAKLFGMQARTVVLDGSEQLGRYFDGLRRGPISVSTDADRWSFAIERGKSQKPVSDFRAECVP</sequence>
<gene>
    <name evidence="2" type="ORF">MPOCJGCO_4816</name>
</gene>